<dbReference type="AlphaFoldDB" id="A0A3P7DZQ5"/>
<sequence>MLLEIAELLVPDISLLRNIICANSSPLCGLPYDELERMFSQFGENCDFAVQSQRSYSFVIFQTVAIAHLAYQELHGQIPSELNSNALPFYIAFVESGNYCCILS</sequence>
<dbReference type="InterPro" id="IPR000504">
    <property type="entry name" value="RRM_dom"/>
</dbReference>
<dbReference type="OrthoDB" id="271595at2759"/>
<accession>A0A3P7DZQ5</accession>
<evidence type="ECO:0000313" key="3">
    <source>
        <dbReference type="Proteomes" id="UP000270924"/>
    </source>
</evidence>
<dbReference type="Pfam" id="PF00076">
    <property type="entry name" value="RRM_1"/>
    <property type="match status" value="1"/>
</dbReference>
<dbReference type="SUPFAM" id="SSF54928">
    <property type="entry name" value="RNA-binding domain, RBD"/>
    <property type="match status" value="1"/>
</dbReference>
<dbReference type="EMBL" id="UYWW01008319">
    <property type="protein sequence ID" value="VDM15691.1"/>
    <property type="molecule type" value="Genomic_DNA"/>
</dbReference>
<dbReference type="GO" id="GO:0003723">
    <property type="term" value="F:RNA binding"/>
    <property type="evidence" value="ECO:0007669"/>
    <property type="project" value="InterPro"/>
</dbReference>
<feature type="domain" description="RRM" evidence="1">
    <location>
        <begin position="32"/>
        <end position="78"/>
    </location>
</feature>
<dbReference type="InterPro" id="IPR035979">
    <property type="entry name" value="RBD_domain_sf"/>
</dbReference>
<dbReference type="Proteomes" id="UP000270924">
    <property type="component" value="Unassembled WGS sequence"/>
</dbReference>
<organism evidence="2 3">
    <name type="scientific">Wuchereria bancrofti</name>
    <dbReference type="NCBI Taxonomy" id="6293"/>
    <lineage>
        <taxon>Eukaryota</taxon>
        <taxon>Metazoa</taxon>
        <taxon>Ecdysozoa</taxon>
        <taxon>Nematoda</taxon>
        <taxon>Chromadorea</taxon>
        <taxon>Rhabditida</taxon>
        <taxon>Spirurina</taxon>
        <taxon>Spiruromorpha</taxon>
        <taxon>Filarioidea</taxon>
        <taxon>Onchocercidae</taxon>
        <taxon>Wuchereria</taxon>
    </lineage>
</organism>
<evidence type="ECO:0000259" key="1">
    <source>
        <dbReference type="Pfam" id="PF00076"/>
    </source>
</evidence>
<reference evidence="2 3" key="1">
    <citation type="submission" date="2018-11" db="EMBL/GenBank/DDBJ databases">
        <authorList>
            <consortium name="Pathogen Informatics"/>
        </authorList>
    </citation>
    <scope>NUCLEOTIDE SEQUENCE [LARGE SCALE GENOMIC DNA]</scope>
</reference>
<dbReference type="InterPro" id="IPR012677">
    <property type="entry name" value="Nucleotide-bd_a/b_plait_sf"/>
</dbReference>
<name>A0A3P7DZQ5_WUCBA</name>
<gene>
    <name evidence="2" type="ORF">WBA_LOCUS9035</name>
</gene>
<proteinExistence type="predicted"/>
<evidence type="ECO:0000313" key="2">
    <source>
        <dbReference type="EMBL" id="VDM15691.1"/>
    </source>
</evidence>
<dbReference type="Gene3D" id="3.30.70.330">
    <property type="match status" value="1"/>
</dbReference>
<keyword evidence="3" id="KW-1185">Reference proteome</keyword>
<protein>
    <recommendedName>
        <fullName evidence="1">RRM domain-containing protein</fullName>
    </recommendedName>
</protein>
<dbReference type="InParanoid" id="A0A3P7DZQ5"/>